<reference evidence="8" key="1">
    <citation type="submission" date="2021-01" db="EMBL/GenBank/DDBJ databases">
        <authorList>
            <person name="Corre E."/>
            <person name="Pelletier E."/>
            <person name="Niang G."/>
            <person name="Scheremetjew M."/>
            <person name="Finn R."/>
            <person name="Kale V."/>
            <person name="Holt S."/>
            <person name="Cochrane G."/>
            <person name="Meng A."/>
            <person name="Brown T."/>
            <person name="Cohen L."/>
        </authorList>
    </citation>
    <scope>NUCLEOTIDE SEQUENCE</scope>
    <source>
        <strain evidence="8">CCMP2084</strain>
    </source>
</reference>
<keyword evidence="2 5" id="KW-0812">Transmembrane</keyword>
<evidence type="ECO:0000259" key="7">
    <source>
        <dbReference type="Pfam" id="PF01694"/>
    </source>
</evidence>
<evidence type="ECO:0000256" key="2">
    <source>
        <dbReference type="ARBA" id="ARBA00022692"/>
    </source>
</evidence>
<feature type="chain" id="PRO_5030556168" description="Peptidase S54 rhomboid domain-containing protein" evidence="6">
    <location>
        <begin position="23"/>
        <end position="305"/>
    </location>
</feature>
<keyword evidence="4 5" id="KW-0472">Membrane</keyword>
<proteinExistence type="predicted"/>
<feature type="transmembrane region" description="Helical" evidence="5">
    <location>
        <begin position="116"/>
        <end position="134"/>
    </location>
</feature>
<dbReference type="PANTHER" id="PTHR43066">
    <property type="entry name" value="RHOMBOID-RELATED PROTEIN"/>
    <property type="match status" value="1"/>
</dbReference>
<feature type="transmembrane region" description="Helical" evidence="5">
    <location>
        <begin position="214"/>
        <end position="232"/>
    </location>
</feature>
<feature type="signal peptide" evidence="6">
    <location>
        <begin position="1"/>
        <end position="22"/>
    </location>
</feature>
<evidence type="ECO:0000313" key="8">
    <source>
        <dbReference type="EMBL" id="CAD9820406.1"/>
    </source>
</evidence>
<keyword evidence="3 5" id="KW-1133">Transmembrane helix</keyword>
<evidence type="ECO:0000256" key="1">
    <source>
        <dbReference type="ARBA" id="ARBA00004141"/>
    </source>
</evidence>
<name>A0A7S2UJQ9_9STRA</name>
<evidence type="ECO:0000256" key="5">
    <source>
        <dbReference type="SAM" id="Phobius"/>
    </source>
</evidence>
<dbReference type="PANTHER" id="PTHR43066:SF5">
    <property type="entry name" value="RHOMBOID-LIKE PROTEIN 11, CHLOROPLASTIC-RELATED"/>
    <property type="match status" value="1"/>
</dbReference>
<sequence>MRFENISIVILYALAVATSVNGFANGGLIGPTCRTCEHRGIALFPVNGHDVSTRCDAHYSKHHRCFLTNNRPLANAATAATTTKMTTPTKGVRGHRTSRLYSSSPIESSMRVKTTAVYALILISIMAFVGDNILRLPVFRTMYLYHRNWKWWQPITSTFCHGDKAHLSGNTFLLLLFGRSVEDELGSFGLVFSYIFCGVVSSLVSLAMLPRNTVSLGASGAVFGLFSVSIFSRLSLRDIFDWRKIIEVGVLGQFVVSRFLDEAKTAASGGIVGINHVAHLSGAVAGCAMVLILRKVVQAMEKRTN</sequence>
<dbReference type="Gene3D" id="1.20.1540.10">
    <property type="entry name" value="Rhomboid-like"/>
    <property type="match status" value="1"/>
</dbReference>
<feature type="domain" description="Peptidase S54 rhomboid" evidence="7">
    <location>
        <begin position="149"/>
        <end position="294"/>
    </location>
</feature>
<feature type="transmembrane region" description="Helical" evidence="5">
    <location>
        <begin position="185"/>
        <end position="208"/>
    </location>
</feature>
<dbReference type="InterPro" id="IPR022764">
    <property type="entry name" value="Peptidase_S54_rhomboid_dom"/>
</dbReference>
<comment type="subcellular location">
    <subcellularLocation>
        <location evidence="1">Membrane</location>
        <topology evidence="1">Multi-pass membrane protein</topology>
    </subcellularLocation>
</comment>
<feature type="transmembrane region" description="Helical" evidence="5">
    <location>
        <begin position="272"/>
        <end position="293"/>
    </location>
</feature>
<dbReference type="EMBL" id="HBHQ01018276">
    <property type="protein sequence ID" value="CAD9820406.1"/>
    <property type="molecule type" value="Transcribed_RNA"/>
</dbReference>
<gene>
    <name evidence="8" type="ORF">ASEP1449_LOCUS12239</name>
</gene>
<evidence type="ECO:0000256" key="6">
    <source>
        <dbReference type="SAM" id="SignalP"/>
    </source>
</evidence>
<dbReference type="GO" id="GO:0004252">
    <property type="term" value="F:serine-type endopeptidase activity"/>
    <property type="evidence" value="ECO:0007669"/>
    <property type="project" value="InterPro"/>
</dbReference>
<dbReference type="SUPFAM" id="SSF144091">
    <property type="entry name" value="Rhomboid-like"/>
    <property type="match status" value="1"/>
</dbReference>
<dbReference type="Pfam" id="PF01694">
    <property type="entry name" value="Rhomboid"/>
    <property type="match status" value="1"/>
</dbReference>
<dbReference type="AlphaFoldDB" id="A0A7S2UJQ9"/>
<evidence type="ECO:0000256" key="3">
    <source>
        <dbReference type="ARBA" id="ARBA00022989"/>
    </source>
</evidence>
<dbReference type="InterPro" id="IPR035952">
    <property type="entry name" value="Rhomboid-like_sf"/>
</dbReference>
<dbReference type="FunFam" id="1.20.1540.10:FF:000013">
    <property type="entry name" value="Rhomboid protease aarA"/>
    <property type="match status" value="1"/>
</dbReference>
<organism evidence="8">
    <name type="scientific">Attheya septentrionalis</name>
    <dbReference type="NCBI Taxonomy" id="420275"/>
    <lineage>
        <taxon>Eukaryota</taxon>
        <taxon>Sar</taxon>
        <taxon>Stramenopiles</taxon>
        <taxon>Ochrophyta</taxon>
        <taxon>Bacillariophyta</taxon>
        <taxon>Coscinodiscophyceae</taxon>
        <taxon>Chaetocerotophycidae</taxon>
        <taxon>Chaetocerotales</taxon>
        <taxon>Attheyaceae</taxon>
        <taxon>Attheya</taxon>
    </lineage>
</organism>
<dbReference type="GO" id="GO:0016020">
    <property type="term" value="C:membrane"/>
    <property type="evidence" value="ECO:0007669"/>
    <property type="project" value="UniProtKB-SubCell"/>
</dbReference>
<keyword evidence="6" id="KW-0732">Signal</keyword>
<evidence type="ECO:0000256" key="4">
    <source>
        <dbReference type="ARBA" id="ARBA00023136"/>
    </source>
</evidence>
<accession>A0A7S2UJQ9</accession>
<protein>
    <recommendedName>
        <fullName evidence="7">Peptidase S54 rhomboid domain-containing protein</fullName>
    </recommendedName>
</protein>